<comment type="caution">
    <text evidence="1">The sequence shown here is derived from an EMBL/GenBank/DDBJ whole genome shotgun (WGS) entry which is preliminary data.</text>
</comment>
<dbReference type="Proteomes" id="UP000273828">
    <property type="component" value="Unassembled WGS sequence"/>
</dbReference>
<name>A0A3N6MAG1_9EURY</name>
<protein>
    <submittedName>
        <fullName evidence="1">Uncharacterized protein</fullName>
    </submittedName>
</protein>
<dbReference type="OrthoDB" id="260081at2157"/>
<dbReference type="AlphaFoldDB" id="A0A3N6MAG1"/>
<accession>A0A3N6MAG1</accession>
<dbReference type="EMBL" id="REFY01000001">
    <property type="protein sequence ID" value="RQG93330.1"/>
    <property type="molecule type" value="Genomic_DNA"/>
</dbReference>
<organism evidence="1 2">
    <name type="scientific">Natrarchaeobius halalkaliphilus</name>
    <dbReference type="NCBI Taxonomy" id="1679091"/>
    <lineage>
        <taxon>Archaea</taxon>
        <taxon>Methanobacteriati</taxon>
        <taxon>Methanobacteriota</taxon>
        <taxon>Stenosarchaea group</taxon>
        <taxon>Halobacteria</taxon>
        <taxon>Halobacteriales</taxon>
        <taxon>Natrialbaceae</taxon>
        <taxon>Natrarchaeobius</taxon>
    </lineage>
</organism>
<keyword evidence="2" id="KW-1185">Reference proteome</keyword>
<evidence type="ECO:0000313" key="2">
    <source>
        <dbReference type="Proteomes" id="UP000273828"/>
    </source>
</evidence>
<gene>
    <name evidence="1" type="ORF">EA462_03370</name>
</gene>
<proteinExistence type="predicted"/>
<reference evidence="1 2" key="1">
    <citation type="submission" date="2018-10" db="EMBL/GenBank/DDBJ databases">
        <title>Natrarchaeobius chitinivorans gen. nov., sp. nov., and Natrarchaeobius haloalkaliphilus sp. nov., alkaliphilic, chitin-utilizing haloarchaea from hypersaline alkaline lakes.</title>
        <authorList>
            <person name="Sorokin D.Y."/>
            <person name="Elcheninov A.G."/>
            <person name="Kostrikina N.A."/>
            <person name="Bale N.J."/>
            <person name="Sinninghe Damste J.S."/>
            <person name="Khijniak T.V."/>
            <person name="Kublanov I.V."/>
            <person name="Toshchakov S.V."/>
        </authorList>
    </citation>
    <scope>NUCLEOTIDE SEQUENCE [LARGE SCALE GENOMIC DNA]</scope>
    <source>
        <strain evidence="1 2">AArcht-Sl</strain>
    </source>
</reference>
<dbReference type="RefSeq" id="WP_124177142.1">
    <property type="nucleotide sequence ID" value="NZ_REFY01000001.1"/>
</dbReference>
<sequence length="134" mass="14731">MRALLIAFGLLETVAPERIIEPCERLSFENPETGQLRPWTIPMARLEGVVFVSLLVRGGKRVRRLRTPIAAFGIVMALLPQTVVSVALEAAYENADELEVRRWVVPATRLLGACYVLAALLAGRVNAPEDGHSE</sequence>
<evidence type="ECO:0000313" key="1">
    <source>
        <dbReference type="EMBL" id="RQG93330.1"/>
    </source>
</evidence>